<gene>
    <name evidence="7" type="ORF">A3O14_01455</name>
</gene>
<dbReference type="SUPFAM" id="SSF51445">
    <property type="entry name" value="(Trans)glycosidases"/>
    <property type="match status" value="1"/>
</dbReference>
<reference evidence="8" key="1">
    <citation type="submission" date="2016-03" db="EMBL/GenBank/DDBJ databases">
        <authorList>
            <person name="Johnson T.J."/>
            <person name="Youmans B."/>
            <person name="Case K."/>
            <person name="Noll S."/>
        </authorList>
    </citation>
    <scope>NUCLEOTIDE SEQUENCE [LARGE SCALE GENOMIC DNA]</scope>
    <source>
        <strain evidence="8">UMNLAv8</strain>
    </source>
</reference>
<comment type="catalytic activity">
    <reaction evidence="1">
        <text>Hydrolysis of terminal non-reducing N-acetyl-D-hexosamine residues in N-acetyl-beta-D-hexosaminides.</text>
        <dbReference type="EC" id="3.2.1.52"/>
    </reaction>
</comment>
<dbReference type="Proteomes" id="UP000078520">
    <property type="component" value="Unassembled WGS sequence"/>
</dbReference>
<keyword evidence="4" id="KW-0378">Hydrolase</keyword>
<dbReference type="InterPro" id="IPR025705">
    <property type="entry name" value="Beta_hexosaminidase_sua/sub"/>
</dbReference>
<dbReference type="Gene3D" id="3.20.20.80">
    <property type="entry name" value="Glycosidases"/>
    <property type="match status" value="1"/>
</dbReference>
<dbReference type="AlphaFoldDB" id="A0A179C4R7"/>
<dbReference type="GO" id="GO:0005975">
    <property type="term" value="P:carbohydrate metabolic process"/>
    <property type="evidence" value="ECO:0007669"/>
    <property type="project" value="InterPro"/>
</dbReference>
<evidence type="ECO:0000256" key="4">
    <source>
        <dbReference type="ARBA" id="ARBA00022801"/>
    </source>
</evidence>
<dbReference type="InterPro" id="IPR015883">
    <property type="entry name" value="Glyco_hydro_20_cat"/>
</dbReference>
<evidence type="ECO:0000313" key="7">
    <source>
        <dbReference type="EMBL" id="OAQ05910.1"/>
    </source>
</evidence>
<dbReference type="PANTHER" id="PTHR22600:SF57">
    <property type="entry name" value="BETA-N-ACETYLHEXOSAMINIDASE"/>
    <property type="match status" value="1"/>
</dbReference>
<dbReference type="GO" id="GO:0016020">
    <property type="term" value="C:membrane"/>
    <property type="evidence" value="ECO:0007669"/>
    <property type="project" value="TreeGrafter"/>
</dbReference>
<proteinExistence type="inferred from homology"/>
<dbReference type="EC" id="3.2.1.52" evidence="3"/>
<accession>A0A179C4R7</accession>
<comment type="similarity">
    <text evidence="2">Belongs to the glycosyl hydrolase 20 family.</text>
</comment>
<dbReference type="GO" id="GO:0004563">
    <property type="term" value="F:beta-N-acetylhexosaminidase activity"/>
    <property type="evidence" value="ECO:0007669"/>
    <property type="project" value="UniProtKB-EC"/>
</dbReference>
<comment type="caution">
    <text evidence="7">The sequence shown here is derived from an EMBL/GenBank/DDBJ whole genome shotgun (WGS) entry which is preliminary data.</text>
</comment>
<dbReference type="EMBL" id="LVKI01000062">
    <property type="protein sequence ID" value="OAQ05910.1"/>
    <property type="molecule type" value="Genomic_DNA"/>
</dbReference>
<dbReference type="Pfam" id="PF00728">
    <property type="entry name" value="Glyco_hydro_20"/>
    <property type="match status" value="1"/>
</dbReference>
<evidence type="ECO:0000256" key="5">
    <source>
        <dbReference type="PIRSR" id="PIRSR625705-1"/>
    </source>
</evidence>
<protein>
    <recommendedName>
        <fullName evidence="3">beta-N-acetylhexosaminidase</fullName>
        <ecNumber evidence="3">3.2.1.52</ecNumber>
    </recommendedName>
</protein>
<organism evidence="7 8">
    <name type="scientific">Ligilactobacillus aviarius</name>
    <dbReference type="NCBI Taxonomy" id="1606"/>
    <lineage>
        <taxon>Bacteria</taxon>
        <taxon>Bacillati</taxon>
        <taxon>Bacillota</taxon>
        <taxon>Bacilli</taxon>
        <taxon>Lactobacillales</taxon>
        <taxon>Lactobacillaceae</taxon>
        <taxon>Ligilactobacillus</taxon>
    </lineage>
</organism>
<name>A0A179C4R7_9LACO</name>
<dbReference type="GO" id="GO:0030203">
    <property type="term" value="P:glycosaminoglycan metabolic process"/>
    <property type="evidence" value="ECO:0007669"/>
    <property type="project" value="TreeGrafter"/>
</dbReference>
<sequence>MVLLGLVLFSENIFAVTNGQLTQKEDQINYTKISERNGILLDVARCQLNKQQINQIIDQINPQKFSYIVLHLNDDQHVSFRSKIIGNQNDPKALSVNDLKELTANAQRHHLMLVPDFDTPGHCKALIKLLKVHHPELAQQIMLNDNTLNYLSHKTEKFVQKINEEINTACHKQQYPYILLGGDEVAASGNHNRALMKYFNELNTFENHHGYRSIIWNDSIMKNADLSNKITVAYWAQAGTNSAKQDLQTAFNERATVVDLINHPLINANAEYNYFDLENLNNSSKIEYFVNQFNQNNVKNFDLIDSQSWENNAKSNQNEVATDGQLVCLWGENQHFDFKRLLYLIKKLN</sequence>
<dbReference type="InterPro" id="IPR017853">
    <property type="entry name" value="GH"/>
</dbReference>
<evidence type="ECO:0000256" key="3">
    <source>
        <dbReference type="ARBA" id="ARBA00012663"/>
    </source>
</evidence>
<evidence type="ECO:0000256" key="2">
    <source>
        <dbReference type="ARBA" id="ARBA00006285"/>
    </source>
</evidence>
<feature type="active site" description="Proton donor" evidence="5">
    <location>
        <position position="184"/>
    </location>
</feature>
<evidence type="ECO:0000259" key="6">
    <source>
        <dbReference type="Pfam" id="PF00728"/>
    </source>
</evidence>
<evidence type="ECO:0000256" key="1">
    <source>
        <dbReference type="ARBA" id="ARBA00001231"/>
    </source>
</evidence>
<evidence type="ECO:0000313" key="8">
    <source>
        <dbReference type="Proteomes" id="UP000078520"/>
    </source>
</evidence>
<dbReference type="PANTHER" id="PTHR22600">
    <property type="entry name" value="BETA-HEXOSAMINIDASE"/>
    <property type="match status" value="1"/>
</dbReference>
<feature type="domain" description="Glycoside hydrolase family 20 catalytic" evidence="6">
    <location>
        <begin position="38"/>
        <end position="333"/>
    </location>
</feature>
<dbReference type="PRINTS" id="PR00738">
    <property type="entry name" value="GLHYDRLASE20"/>
</dbReference>